<dbReference type="EMBL" id="AAQH01000027">
    <property type="protein sequence ID" value="EAT10973.1"/>
    <property type="molecule type" value="Genomic_DNA"/>
</dbReference>
<evidence type="ECO:0000256" key="8">
    <source>
        <dbReference type="SAM" id="SignalP"/>
    </source>
</evidence>
<evidence type="ECO:0000256" key="3">
    <source>
        <dbReference type="ARBA" id="ARBA00022452"/>
    </source>
</evidence>
<gene>
    <name evidence="9" type="ORF">RED65_03120</name>
</gene>
<dbReference type="SUPFAM" id="SSF56935">
    <property type="entry name" value="Porins"/>
    <property type="match status" value="1"/>
</dbReference>
<dbReference type="PANTHER" id="PTHR35093">
    <property type="entry name" value="OUTER MEMBRANE PROTEIN NMB0088-RELATED"/>
    <property type="match status" value="1"/>
</dbReference>
<dbReference type="PANTHER" id="PTHR35093:SF8">
    <property type="entry name" value="OUTER MEMBRANE PROTEIN NMB0088-RELATED"/>
    <property type="match status" value="1"/>
</dbReference>
<feature type="chain" id="PRO_5004194426" evidence="8">
    <location>
        <begin position="24"/>
        <end position="473"/>
    </location>
</feature>
<dbReference type="AlphaFoldDB" id="Q1MY94"/>
<name>Q1MY94_9GAMM</name>
<dbReference type="STRING" id="207949.RED65_03120"/>
<keyword evidence="3" id="KW-1134">Transmembrane beta strand</keyword>
<evidence type="ECO:0000256" key="7">
    <source>
        <dbReference type="ARBA" id="ARBA00023237"/>
    </source>
</evidence>
<comment type="caution">
    <text evidence="9">The sequence shown here is derived from an EMBL/GenBank/DDBJ whole genome shotgun (WGS) entry which is preliminary data.</text>
</comment>
<evidence type="ECO:0000256" key="1">
    <source>
        <dbReference type="ARBA" id="ARBA00004571"/>
    </source>
</evidence>
<keyword evidence="10" id="KW-1185">Reference proteome</keyword>
<evidence type="ECO:0000313" key="10">
    <source>
        <dbReference type="Proteomes" id="UP000004263"/>
    </source>
</evidence>
<sequence length="473" mass="50566">MKHPMVKISALSASILAASSAMAGGFDNSSRAFNIIYGDNNVIDLSYGQTSVPMKARIDRLQRAQTSGAAPTQDKISGSGEIIDDFSRPQVGIRYNIMENVTCAAQVEQPFAAQVDYADDSLAYVVTNDSGVPLDSAGNPTGDPASMAFRTAPISTKYESESFTVACGYDFALGTGNLKVFAGPKIQSVNGFFSEDLSPQDVGNNDNLNVTLDGGTEVGYIAGVAYEIPEYALRASILYHNQIDYSATGQNKTFLPLSAVTGNAADDRIYTFDAATKTFTPQTIELAFQSGIAENTLAFLKMRWSEYGKLTNLDVRGSNETAVGALTYQQLATANDQLDALINPNVSMFSNDTLDYSLGLGHRFNDKLTMGASFSGGIKLGGKSDDTPLGADSTTLRLPGDTSHTLSIGAEYSVLPNLKVSGGLGYTFINDYVVQTTFREDDAGNTIDDSSSFRAEFSKTEATSFQFGLTYEI</sequence>
<organism evidence="9 10">
    <name type="scientific">Bermanella marisrubri</name>
    <dbReference type="NCBI Taxonomy" id="207949"/>
    <lineage>
        <taxon>Bacteria</taxon>
        <taxon>Pseudomonadati</taxon>
        <taxon>Pseudomonadota</taxon>
        <taxon>Gammaproteobacteria</taxon>
        <taxon>Oceanospirillales</taxon>
        <taxon>Oceanospirillaceae</taxon>
        <taxon>Bermanella</taxon>
    </lineage>
</organism>
<keyword evidence="7" id="KW-0998">Cell outer membrane</keyword>
<dbReference type="Proteomes" id="UP000004263">
    <property type="component" value="Unassembled WGS sequence"/>
</dbReference>
<dbReference type="HOGENOM" id="CLU_039022_2_0_6"/>
<keyword evidence="4" id="KW-0812">Transmembrane</keyword>
<evidence type="ECO:0000256" key="2">
    <source>
        <dbReference type="ARBA" id="ARBA00008163"/>
    </source>
</evidence>
<accession>Q1MY94</accession>
<reference evidence="9 10" key="1">
    <citation type="submission" date="2006-03" db="EMBL/GenBank/DDBJ databases">
        <authorList>
            <person name="Pinhassi J."/>
            <person name="Pedros-Alio C."/>
            <person name="Ferriera S."/>
            <person name="Johnson J."/>
            <person name="Kravitz S."/>
            <person name="Halpern A."/>
            <person name="Remington K."/>
            <person name="Beeson K."/>
            <person name="Tran B."/>
            <person name="Rogers Y.-H."/>
            <person name="Friedman R."/>
            <person name="Venter J.C."/>
        </authorList>
    </citation>
    <scope>NUCLEOTIDE SEQUENCE [LARGE SCALE GENOMIC DNA]</scope>
    <source>
        <strain evidence="9 10">RED65</strain>
    </source>
</reference>
<dbReference type="InterPro" id="IPR005017">
    <property type="entry name" value="OMPP1/FadL/TodX"/>
</dbReference>
<dbReference type="RefSeq" id="WP_007016784.1">
    <property type="nucleotide sequence ID" value="NZ_AAQH01000027.1"/>
</dbReference>
<protein>
    <submittedName>
        <fullName evidence="9">Outer membrane transporter, OMPP1/FadL/TodX family protein</fullName>
    </submittedName>
</protein>
<comment type="subcellular location">
    <subcellularLocation>
        <location evidence="1">Cell outer membrane</location>
        <topology evidence="1">Multi-pass membrane protein</topology>
    </subcellularLocation>
</comment>
<dbReference type="Gene3D" id="2.40.160.60">
    <property type="entry name" value="Outer membrane protein transport protein (OMPP1/FadL/TodX)"/>
    <property type="match status" value="1"/>
</dbReference>
<evidence type="ECO:0000313" key="9">
    <source>
        <dbReference type="EMBL" id="EAT10973.1"/>
    </source>
</evidence>
<evidence type="ECO:0000256" key="6">
    <source>
        <dbReference type="ARBA" id="ARBA00023136"/>
    </source>
</evidence>
<keyword evidence="6" id="KW-0472">Membrane</keyword>
<dbReference type="GO" id="GO:0009279">
    <property type="term" value="C:cell outer membrane"/>
    <property type="evidence" value="ECO:0007669"/>
    <property type="project" value="UniProtKB-SubCell"/>
</dbReference>
<proteinExistence type="inferred from homology"/>
<feature type="signal peptide" evidence="8">
    <location>
        <begin position="1"/>
        <end position="23"/>
    </location>
</feature>
<dbReference type="GO" id="GO:0015483">
    <property type="term" value="F:long-chain fatty acid transporting porin activity"/>
    <property type="evidence" value="ECO:0007669"/>
    <property type="project" value="TreeGrafter"/>
</dbReference>
<evidence type="ECO:0000256" key="4">
    <source>
        <dbReference type="ARBA" id="ARBA00022692"/>
    </source>
</evidence>
<evidence type="ECO:0000256" key="5">
    <source>
        <dbReference type="ARBA" id="ARBA00022729"/>
    </source>
</evidence>
<dbReference type="Pfam" id="PF03349">
    <property type="entry name" value="Toluene_X"/>
    <property type="match status" value="1"/>
</dbReference>
<keyword evidence="5 8" id="KW-0732">Signal</keyword>
<comment type="similarity">
    <text evidence="2">Belongs to the OmpP1/FadL family.</text>
</comment>